<keyword evidence="3" id="KW-1185">Reference proteome</keyword>
<sequence length="55" mass="6366">MKPLILILLLIGVSLLFGIFQILKILIKKQIDDQIKKMIPLKLVRSQVGIKIKWL</sequence>
<evidence type="ECO:0000313" key="2">
    <source>
        <dbReference type="EMBL" id="ABX08572.1"/>
    </source>
</evidence>
<accession>A9B9R0</accession>
<dbReference type="EMBL" id="CP000878">
    <property type="protein sequence ID" value="ABX08572.1"/>
    <property type="molecule type" value="Genomic_DNA"/>
</dbReference>
<dbReference type="KEGG" id="pmj:P9211_06411"/>
<evidence type="ECO:0000256" key="1">
    <source>
        <dbReference type="SAM" id="Phobius"/>
    </source>
</evidence>
<dbReference type="HOGENOM" id="CLU_3028758_0_0_3"/>
<keyword evidence="1" id="KW-0472">Membrane</keyword>
<dbReference type="Proteomes" id="UP000000788">
    <property type="component" value="Chromosome"/>
</dbReference>
<evidence type="ECO:0000313" key="3">
    <source>
        <dbReference type="Proteomes" id="UP000000788"/>
    </source>
</evidence>
<name>A9B9R0_PROM4</name>
<dbReference type="STRING" id="93059.P9211_06411"/>
<organism evidence="2 3">
    <name type="scientific">Prochlorococcus marinus (strain MIT 9211)</name>
    <dbReference type="NCBI Taxonomy" id="93059"/>
    <lineage>
        <taxon>Bacteria</taxon>
        <taxon>Bacillati</taxon>
        <taxon>Cyanobacteriota</taxon>
        <taxon>Cyanophyceae</taxon>
        <taxon>Synechococcales</taxon>
        <taxon>Prochlorococcaceae</taxon>
        <taxon>Prochlorococcus</taxon>
    </lineage>
</organism>
<dbReference type="AlphaFoldDB" id="A9B9R0"/>
<keyword evidence="1" id="KW-0812">Transmembrane</keyword>
<feature type="transmembrane region" description="Helical" evidence="1">
    <location>
        <begin position="6"/>
        <end position="27"/>
    </location>
</feature>
<gene>
    <name evidence="2" type="ordered locus">P9211_06411</name>
</gene>
<keyword evidence="1" id="KW-1133">Transmembrane helix</keyword>
<proteinExistence type="predicted"/>
<reference evidence="2 3" key="1">
    <citation type="journal article" date="2007" name="PLoS Genet.">
        <title>Patterns and implications of gene gain and loss in the evolution of Prochlorococcus.</title>
        <authorList>
            <person name="Kettler G.C."/>
            <person name="Martiny A.C."/>
            <person name="Huang K."/>
            <person name="Zucker J."/>
            <person name="Coleman M.L."/>
            <person name="Rodrigue S."/>
            <person name="Chen F."/>
            <person name="Lapidus A."/>
            <person name="Ferriera S."/>
            <person name="Johnson J."/>
            <person name="Steglich C."/>
            <person name="Church G.M."/>
            <person name="Richardson P."/>
            <person name="Chisholm S.W."/>
        </authorList>
    </citation>
    <scope>NUCLEOTIDE SEQUENCE [LARGE SCALE GENOMIC DNA]</scope>
    <source>
        <strain evidence="3">MIT 9211</strain>
    </source>
</reference>
<protein>
    <submittedName>
        <fullName evidence="2">Uncharacterized protein</fullName>
    </submittedName>
</protein>